<protein>
    <submittedName>
        <fullName evidence="1">Uncharacterized protein</fullName>
    </submittedName>
</protein>
<evidence type="ECO:0000313" key="1">
    <source>
        <dbReference type="EMBL" id="AFK47210.1"/>
    </source>
</evidence>
<dbReference type="EMBL" id="BT147416">
    <property type="protein sequence ID" value="AFK47210.1"/>
    <property type="molecule type" value="mRNA"/>
</dbReference>
<reference evidence="1" key="1">
    <citation type="submission" date="2012-05" db="EMBL/GenBank/DDBJ databases">
        <authorList>
            <person name="Krishnakumar V."/>
            <person name="Cheung F."/>
            <person name="Xiao Y."/>
            <person name="Chan A."/>
            <person name="Moskal W.A."/>
            <person name="Town C.D."/>
        </authorList>
    </citation>
    <scope>NUCLEOTIDE SEQUENCE</scope>
</reference>
<proteinExistence type="evidence at transcript level"/>
<sequence length="70" mass="7808">MTNLEALNSKRNPEEVSMFSLRDRGRASTGWIEFELVELLEASVILELGLLGGRGKSTKIRQTQLFTLGV</sequence>
<organism evidence="1">
    <name type="scientific">Medicago truncatula</name>
    <name type="common">Barrel medic</name>
    <name type="synonym">Medicago tribuloides</name>
    <dbReference type="NCBI Taxonomy" id="3880"/>
    <lineage>
        <taxon>Eukaryota</taxon>
        <taxon>Viridiplantae</taxon>
        <taxon>Streptophyta</taxon>
        <taxon>Embryophyta</taxon>
        <taxon>Tracheophyta</taxon>
        <taxon>Spermatophyta</taxon>
        <taxon>Magnoliopsida</taxon>
        <taxon>eudicotyledons</taxon>
        <taxon>Gunneridae</taxon>
        <taxon>Pentapetalae</taxon>
        <taxon>rosids</taxon>
        <taxon>fabids</taxon>
        <taxon>Fabales</taxon>
        <taxon>Fabaceae</taxon>
        <taxon>Papilionoideae</taxon>
        <taxon>50 kb inversion clade</taxon>
        <taxon>NPAAA clade</taxon>
        <taxon>Hologalegina</taxon>
        <taxon>IRL clade</taxon>
        <taxon>Trifolieae</taxon>
        <taxon>Medicago</taxon>
    </lineage>
</organism>
<accession>I3T3W8</accession>
<dbReference type="AlphaFoldDB" id="I3T3W8"/>
<name>I3T3W8_MEDTR</name>